<evidence type="ECO:0000259" key="11">
    <source>
        <dbReference type="Pfam" id="PF00712"/>
    </source>
</evidence>
<dbReference type="NCBIfam" id="TIGR00663">
    <property type="entry name" value="dnan"/>
    <property type="match status" value="1"/>
</dbReference>
<evidence type="ECO:0000313" key="15">
    <source>
        <dbReference type="Proteomes" id="UP000014400"/>
    </source>
</evidence>
<dbReference type="CDD" id="cd00140">
    <property type="entry name" value="beta_clamp"/>
    <property type="match status" value="1"/>
</dbReference>
<dbReference type="Pfam" id="PF02767">
    <property type="entry name" value="DNA_pol3_beta_2"/>
    <property type="match status" value="1"/>
</dbReference>
<dbReference type="Gene3D" id="3.10.150.10">
    <property type="entry name" value="DNA Polymerase III, subunit A, domain 2"/>
    <property type="match status" value="1"/>
</dbReference>
<evidence type="ECO:0000313" key="14">
    <source>
        <dbReference type="EMBL" id="EPD97491.1"/>
    </source>
</evidence>
<dbReference type="EMBL" id="ATCF01000038">
    <property type="protein sequence ID" value="EPD97491.1"/>
    <property type="molecule type" value="Genomic_DNA"/>
</dbReference>
<evidence type="ECO:0000256" key="7">
    <source>
        <dbReference type="ARBA" id="ARBA00022705"/>
    </source>
</evidence>
<evidence type="ECO:0000259" key="13">
    <source>
        <dbReference type="Pfam" id="PF02768"/>
    </source>
</evidence>
<keyword evidence="7 10" id="KW-0235">DNA replication</keyword>
<proteinExistence type="inferred from homology"/>
<dbReference type="STRING" id="1203554.HMPREF1476_02327"/>
<feature type="domain" description="DNA polymerase III beta sliding clamp C-terminal" evidence="13">
    <location>
        <begin position="250"/>
        <end position="371"/>
    </location>
</feature>
<comment type="subcellular location">
    <subcellularLocation>
        <location evidence="1 10">Cytoplasm</location>
    </subcellularLocation>
</comment>
<dbReference type="PANTHER" id="PTHR30478:SF0">
    <property type="entry name" value="BETA SLIDING CLAMP"/>
    <property type="match status" value="1"/>
</dbReference>
<dbReference type="RefSeq" id="WP_016475310.1">
    <property type="nucleotide sequence ID" value="NZ_KE150482.1"/>
</dbReference>
<dbReference type="PIRSF" id="PIRSF000804">
    <property type="entry name" value="DNA_pol_III_b"/>
    <property type="match status" value="1"/>
</dbReference>
<dbReference type="GO" id="GO:0003887">
    <property type="term" value="F:DNA-directed DNA polymerase activity"/>
    <property type="evidence" value="ECO:0007669"/>
    <property type="project" value="UniProtKB-UniRule"/>
</dbReference>
<reference evidence="14 15" key="1">
    <citation type="submission" date="2013-04" db="EMBL/GenBank/DDBJ databases">
        <title>The Genome Sequence of Sutterella wadsworthensis HGA0223.</title>
        <authorList>
            <consortium name="The Broad Institute Genomics Platform"/>
            <person name="Earl A."/>
            <person name="Ward D."/>
            <person name="Feldgarden M."/>
            <person name="Gevers D."/>
            <person name="Schmidt T.M."/>
            <person name="Dover J."/>
            <person name="Dai D."/>
            <person name="Walker B."/>
            <person name="Young S."/>
            <person name="Zeng Q."/>
            <person name="Gargeya S."/>
            <person name="Fitzgerald M."/>
            <person name="Haas B."/>
            <person name="Abouelleil A."/>
            <person name="Allen A.W."/>
            <person name="Alvarado L."/>
            <person name="Arachchi H.M."/>
            <person name="Berlin A.M."/>
            <person name="Chapman S.B."/>
            <person name="Gainer-Dewar J."/>
            <person name="Goldberg J."/>
            <person name="Griggs A."/>
            <person name="Gujja S."/>
            <person name="Hansen M."/>
            <person name="Howarth C."/>
            <person name="Imamovic A."/>
            <person name="Ireland A."/>
            <person name="Larimer J."/>
            <person name="McCowan C."/>
            <person name="Murphy C."/>
            <person name="Pearson M."/>
            <person name="Poon T.W."/>
            <person name="Priest M."/>
            <person name="Roberts A."/>
            <person name="Saif S."/>
            <person name="Shea T."/>
            <person name="Sisk P."/>
            <person name="Sykes S."/>
            <person name="Wortman J."/>
            <person name="Nusbaum C."/>
            <person name="Birren B."/>
        </authorList>
    </citation>
    <scope>NUCLEOTIDE SEQUENCE [LARGE SCALE GENOMIC DNA]</scope>
    <source>
        <strain evidence="14 15">HGA0223</strain>
    </source>
</reference>
<dbReference type="HOGENOM" id="CLU_038149_4_2_4"/>
<keyword evidence="8 10" id="KW-0239">DNA-directed DNA polymerase</keyword>
<dbReference type="GO" id="GO:0009360">
    <property type="term" value="C:DNA polymerase III complex"/>
    <property type="evidence" value="ECO:0007669"/>
    <property type="project" value="InterPro"/>
</dbReference>
<evidence type="ECO:0000256" key="2">
    <source>
        <dbReference type="ARBA" id="ARBA00010752"/>
    </source>
</evidence>
<dbReference type="Pfam" id="PF02768">
    <property type="entry name" value="DNA_pol3_beta_3"/>
    <property type="match status" value="1"/>
</dbReference>
<evidence type="ECO:0000256" key="6">
    <source>
        <dbReference type="ARBA" id="ARBA00022695"/>
    </source>
</evidence>
<dbReference type="GeneID" id="64062306"/>
<organism evidence="14 15">
    <name type="scientific">Sutterella wadsworthensis HGA0223</name>
    <dbReference type="NCBI Taxonomy" id="1203554"/>
    <lineage>
        <taxon>Bacteria</taxon>
        <taxon>Pseudomonadati</taxon>
        <taxon>Pseudomonadota</taxon>
        <taxon>Betaproteobacteria</taxon>
        <taxon>Burkholderiales</taxon>
        <taxon>Sutterellaceae</taxon>
        <taxon>Sutterella</taxon>
    </lineage>
</organism>
<keyword evidence="15" id="KW-1185">Reference proteome</keyword>
<dbReference type="InterPro" id="IPR022634">
    <property type="entry name" value="DNA_polIII_beta_N"/>
</dbReference>
<evidence type="ECO:0000256" key="5">
    <source>
        <dbReference type="ARBA" id="ARBA00022679"/>
    </source>
</evidence>
<comment type="similarity">
    <text evidence="2 10">Belongs to the beta sliding clamp family.</text>
</comment>
<dbReference type="GO" id="GO:0005737">
    <property type="term" value="C:cytoplasm"/>
    <property type="evidence" value="ECO:0007669"/>
    <property type="project" value="UniProtKB-SubCell"/>
</dbReference>
<dbReference type="PANTHER" id="PTHR30478">
    <property type="entry name" value="DNA POLYMERASE III SUBUNIT BETA"/>
    <property type="match status" value="1"/>
</dbReference>
<evidence type="ECO:0000256" key="10">
    <source>
        <dbReference type="PIRNR" id="PIRNR000804"/>
    </source>
</evidence>
<comment type="subunit">
    <text evidence="10">Forms a ring-shaped head-to-tail homodimer around DNA.</text>
</comment>
<dbReference type="InterPro" id="IPR022635">
    <property type="entry name" value="DNA_polIII_beta_C"/>
</dbReference>
<dbReference type="InterPro" id="IPR022637">
    <property type="entry name" value="DNA_polIII_beta_cen"/>
</dbReference>
<dbReference type="InterPro" id="IPR001001">
    <property type="entry name" value="DNA_polIII_beta"/>
</dbReference>
<evidence type="ECO:0000256" key="3">
    <source>
        <dbReference type="ARBA" id="ARBA00021035"/>
    </source>
</evidence>
<comment type="caution">
    <text evidence="14">The sequence shown here is derived from an EMBL/GenBank/DDBJ whole genome shotgun (WGS) entry which is preliminary data.</text>
</comment>
<keyword evidence="5 10" id="KW-0808">Transferase</keyword>
<accession>S3BAE2</accession>
<keyword evidence="6 10" id="KW-0548">Nucleotidyltransferase</keyword>
<sequence>MKLISSPVEALIKPVRSVAGIVERNQSLPVVSNILIEQKGVDVTFSTTDLDIQIRTSAPVGVEGCEGNITLNAQKFSEILGALRPLDTLDVDIDDGGLADLTTSGGHFSMQTLPAQDFPVLKIMPWTTTFTLPAKTLRYLLTMTAFAMAPKDIRYFLMGVLFVVEGAKLIAVATDTHRLAYCEAEIDGLNQETKIEAIVPRKTVRELLRILPEDDTPVTVNVGDTQIGFNFAGIEFVSKLIEGKFPDYQRVMPTLDTNPQCVSINREELLLALRRVQILTNERFHGIRWLFTKGSLTVQGSNAEQEEASQKLAVNWEWDDLDIGFNLLYMIELLNNLKNSEVNFHFAATPKSVLVTMPESSSFRYLIMPMRI</sequence>
<dbReference type="PATRIC" id="fig|1203554.3.peg.2409"/>
<dbReference type="GO" id="GO:0008408">
    <property type="term" value="F:3'-5' exonuclease activity"/>
    <property type="evidence" value="ECO:0007669"/>
    <property type="project" value="InterPro"/>
</dbReference>
<dbReference type="InterPro" id="IPR046938">
    <property type="entry name" value="DNA_clamp_sf"/>
</dbReference>
<dbReference type="Gene3D" id="3.70.10.10">
    <property type="match status" value="1"/>
</dbReference>
<comment type="function">
    <text evidence="10">Confers DNA tethering and processivity to DNA polymerases and other proteins. Acts as a clamp, forming a ring around DNA (a reaction catalyzed by the clamp-loading complex) which diffuses in an ATP-independent manner freely and bidirectionally along dsDNA. Initially characterized for its ability to contact the catalytic subunit of DNA polymerase III (Pol III), a complex, multichain enzyme responsible for most of the replicative synthesis in bacteria; Pol III exhibits 3'-5' exonuclease proofreading activity. The beta chain is required for initiation of replication as well as for processivity of DNA replication.</text>
</comment>
<protein>
    <recommendedName>
        <fullName evidence="3 10">Beta sliding clamp</fullName>
    </recommendedName>
</protein>
<evidence type="ECO:0000256" key="9">
    <source>
        <dbReference type="ARBA" id="ARBA00023125"/>
    </source>
</evidence>
<evidence type="ECO:0000256" key="8">
    <source>
        <dbReference type="ARBA" id="ARBA00022932"/>
    </source>
</evidence>
<evidence type="ECO:0000259" key="12">
    <source>
        <dbReference type="Pfam" id="PF02767"/>
    </source>
</evidence>
<dbReference type="AlphaFoldDB" id="S3BAE2"/>
<dbReference type="Pfam" id="PF00712">
    <property type="entry name" value="DNA_pol3_beta"/>
    <property type="match status" value="1"/>
</dbReference>
<dbReference type="GO" id="GO:0006271">
    <property type="term" value="P:DNA strand elongation involved in DNA replication"/>
    <property type="evidence" value="ECO:0007669"/>
    <property type="project" value="TreeGrafter"/>
</dbReference>
<feature type="domain" description="DNA polymerase III beta sliding clamp central" evidence="12">
    <location>
        <begin position="131"/>
        <end position="247"/>
    </location>
</feature>
<evidence type="ECO:0000256" key="4">
    <source>
        <dbReference type="ARBA" id="ARBA00022490"/>
    </source>
</evidence>
<evidence type="ECO:0000256" key="1">
    <source>
        <dbReference type="ARBA" id="ARBA00004496"/>
    </source>
</evidence>
<dbReference type="SUPFAM" id="SSF55979">
    <property type="entry name" value="DNA clamp"/>
    <property type="match status" value="3"/>
</dbReference>
<dbReference type="Proteomes" id="UP000014400">
    <property type="component" value="Unassembled WGS sequence"/>
</dbReference>
<keyword evidence="9" id="KW-0238">DNA-binding</keyword>
<gene>
    <name evidence="14" type="ORF">HMPREF1476_02327</name>
</gene>
<name>S3BAE2_9BURK</name>
<dbReference type="SMART" id="SM00480">
    <property type="entry name" value="POL3Bc"/>
    <property type="match status" value="1"/>
</dbReference>
<dbReference type="GO" id="GO:0003677">
    <property type="term" value="F:DNA binding"/>
    <property type="evidence" value="ECO:0007669"/>
    <property type="project" value="UniProtKB-UniRule"/>
</dbReference>
<feature type="domain" description="DNA polymerase III beta sliding clamp N-terminal" evidence="11">
    <location>
        <begin position="9"/>
        <end position="121"/>
    </location>
</feature>
<dbReference type="eggNOG" id="COG0592">
    <property type="taxonomic scope" value="Bacteria"/>
</dbReference>
<keyword evidence="4 10" id="KW-0963">Cytoplasm</keyword>